<feature type="domain" description="Phospholipase/carboxylesterase/thioesterase" evidence="10">
    <location>
        <begin position="13"/>
        <end position="245"/>
    </location>
</feature>
<keyword evidence="5" id="KW-0378">Hydrolase</keyword>
<evidence type="ECO:0000259" key="10">
    <source>
        <dbReference type="Pfam" id="PF02230"/>
    </source>
</evidence>
<organism evidence="11 12">
    <name type="scientific">Venturia nashicola</name>
    <dbReference type="NCBI Taxonomy" id="86259"/>
    <lineage>
        <taxon>Eukaryota</taxon>
        <taxon>Fungi</taxon>
        <taxon>Dikarya</taxon>
        <taxon>Ascomycota</taxon>
        <taxon>Pezizomycotina</taxon>
        <taxon>Dothideomycetes</taxon>
        <taxon>Pleosporomycetidae</taxon>
        <taxon>Venturiales</taxon>
        <taxon>Venturiaceae</taxon>
        <taxon>Venturia</taxon>
    </lineage>
</organism>
<dbReference type="InterPro" id="IPR029058">
    <property type="entry name" value="AB_hydrolase_fold"/>
</dbReference>
<name>A0A4Z1PWA1_9PEZI</name>
<dbReference type="AlphaFoldDB" id="A0A4Z1PWA1"/>
<dbReference type="OrthoDB" id="2418081at2759"/>
<reference evidence="11 12" key="1">
    <citation type="submission" date="2019-04" db="EMBL/GenBank/DDBJ databases">
        <title>High contiguity whole genome sequence and gene annotation resource for two Venturia nashicola isolates.</title>
        <authorList>
            <person name="Prokchorchik M."/>
            <person name="Won K."/>
            <person name="Lee Y."/>
            <person name="Choi E.D."/>
            <person name="Segonzac C."/>
            <person name="Sohn K.H."/>
        </authorList>
    </citation>
    <scope>NUCLEOTIDE SEQUENCE [LARGE SCALE GENOMIC DNA]</scope>
    <source>
        <strain evidence="11 12">PRI2</strain>
    </source>
</reference>
<evidence type="ECO:0000313" key="12">
    <source>
        <dbReference type="Proteomes" id="UP000298493"/>
    </source>
</evidence>
<comment type="catalytic activity">
    <reaction evidence="9">
        <text>S-hexadecanoyl-L-cysteinyl-[protein] + H2O = L-cysteinyl-[protein] + hexadecanoate + H(+)</text>
        <dbReference type="Rhea" id="RHEA:19233"/>
        <dbReference type="Rhea" id="RHEA-COMP:10131"/>
        <dbReference type="Rhea" id="RHEA-COMP:11032"/>
        <dbReference type="ChEBI" id="CHEBI:7896"/>
        <dbReference type="ChEBI" id="CHEBI:15377"/>
        <dbReference type="ChEBI" id="CHEBI:15378"/>
        <dbReference type="ChEBI" id="CHEBI:29950"/>
        <dbReference type="ChEBI" id="CHEBI:74151"/>
        <dbReference type="EC" id="3.1.2.22"/>
    </reaction>
</comment>
<evidence type="ECO:0000256" key="8">
    <source>
        <dbReference type="ARBA" id="ARBA00031195"/>
    </source>
</evidence>
<dbReference type="GO" id="GO:0005737">
    <property type="term" value="C:cytoplasm"/>
    <property type="evidence" value="ECO:0007669"/>
    <property type="project" value="TreeGrafter"/>
</dbReference>
<dbReference type="InterPro" id="IPR050565">
    <property type="entry name" value="LYPA1-2/EST-like"/>
</dbReference>
<dbReference type="Gene3D" id="3.40.50.1820">
    <property type="entry name" value="alpha/beta hydrolase"/>
    <property type="match status" value="1"/>
</dbReference>
<dbReference type="GO" id="GO:0006631">
    <property type="term" value="P:fatty acid metabolic process"/>
    <property type="evidence" value="ECO:0007669"/>
    <property type="project" value="UniProtKB-KW"/>
</dbReference>
<comment type="function">
    <text evidence="7">Hydrolyzes fatty acids from S-acylated cysteine residues in proteins with a strong preference for palmitoylated G-alpha proteins over other acyl substrates. Mediates the deacylation of G-alpha proteins such as GPA1 in vivo, but has weak or no activity toward palmitoylated Ras proteins. Has weak lysophospholipase activity in vitro; however such activity may not exist in vivo.</text>
</comment>
<sequence>MSSTFIPGPVATKPAISPPSDPAKGAAIIFLHGLGDDSGPWENVADQFQRARKLDHTTWILPTAPDDKMQEMNAWYTPSPLSPWASQRPELDDPEDEEGMMRSVHYAETLIDEVVAKGIPANRIVLGGFSQGHAIALLTGLTSKKYAGKLAGLVCLSGYLPIADRIGMLRKENGLPKEVGGDVKVFLVRGKTDMLVPKRYLRLQVEKFIELGIPGEVVEVHEYEALGHAVRSDLLMDLLKWLERVIPEVEE</sequence>
<keyword evidence="6" id="KW-0276">Fatty acid metabolism</keyword>
<dbReference type="STRING" id="86259.A0A4Z1PWA1"/>
<dbReference type="InterPro" id="IPR003140">
    <property type="entry name" value="PLipase/COase/thioEstase"/>
</dbReference>
<dbReference type="GO" id="GO:0052689">
    <property type="term" value="F:carboxylic ester hydrolase activity"/>
    <property type="evidence" value="ECO:0007669"/>
    <property type="project" value="UniProtKB-KW"/>
</dbReference>
<evidence type="ECO:0000256" key="7">
    <source>
        <dbReference type="ARBA" id="ARBA00029392"/>
    </source>
</evidence>
<dbReference type="EMBL" id="SNSC02000001">
    <property type="protein sequence ID" value="TID27700.1"/>
    <property type="molecule type" value="Genomic_DNA"/>
</dbReference>
<dbReference type="SUPFAM" id="SSF53474">
    <property type="entry name" value="alpha/beta-Hydrolases"/>
    <property type="match status" value="1"/>
</dbReference>
<keyword evidence="4" id="KW-0719">Serine esterase</keyword>
<dbReference type="GO" id="GO:0008474">
    <property type="term" value="F:palmitoyl-(protein) hydrolase activity"/>
    <property type="evidence" value="ECO:0007669"/>
    <property type="project" value="UniProtKB-EC"/>
</dbReference>
<dbReference type="Pfam" id="PF02230">
    <property type="entry name" value="Abhydrolase_2"/>
    <property type="match status" value="1"/>
</dbReference>
<keyword evidence="6" id="KW-0443">Lipid metabolism</keyword>
<evidence type="ECO:0000313" key="11">
    <source>
        <dbReference type="EMBL" id="TID27700.1"/>
    </source>
</evidence>
<comment type="caution">
    <text evidence="11">The sequence shown here is derived from an EMBL/GenBank/DDBJ whole genome shotgun (WGS) entry which is preliminary data.</text>
</comment>
<comment type="similarity">
    <text evidence="1">Belongs to the AB hydrolase superfamily. AB hydrolase 2 family.</text>
</comment>
<keyword evidence="12" id="KW-1185">Reference proteome</keyword>
<evidence type="ECO:0000256" key="2">
    <source>
        <dbReference type="ARBA" id="ARBA00012423"/>
    </source>
</evidence>
<evidence type="ECO:0000256" key="6">
    <source>
        <dbReference type="ARBA" id="ARBA00022832"/>
    </source>
</evidence>
<protein>
    <recommendedName>
        <fullName evidence="3">Acyl-protein thioesterase 1</fullName>
        <ecNumber evidence="2">3.1.2.22</ecNumber>
    </recommendedName>
    <alternativeName>
        <fullName evidence="8">Palmitoyl-protein hydrolase</fullName>
    </alternativeName>
</protein>
<accession>A0A4Z1PWA1</accession>
<evidence type="ECO:0000256" key="5">
    <source>
        <dbReference type="ARBA" id="ARBA00022801"/>
    </source>
</evidence>
<dbReference type="Proteomes" id="UP000298493">
    <property type="component" value="Unassembled WGS sequence"/>
</dbReference>
<dbReference type="PANTHER" id="PTHR10655:SF17">
    <property type="entry name" value="LYSOPHOSPHOLIPASE-LIKE PROTEIN 1"/>
    <property type="match status" value="1"/>
</dbReference>
<proteinExistence type="inferred from homology"/>
<dbReference type="PANTHER" id="PTHR10655">
    <property type="entry name" value="LYSOPHOSPHOLIPASE-RELATED"/>
    <property type="match status" value="1"/>
</dbReference>
<gene>
    <name evidence="11" type="ORF">E6O75_ATG00467</name>
</gene>
<evidence type="ECO:0000256" key="9">
    <source>
        <dbReference type="ARBA" id="ARBA00047337"/>
    </source>
</evidence>
<evidence type="ECO:0000256" key="4">
    <source>
        <dbReference type="ARBA" id="ARBA00022487"/>
    </source>
</evidence>
<evidence type="ECO:0000256" key="3">
    <source>
        <dbReference type="ARBA" id="ARBA00014923"/>
    </source>
</evidence>
<evidence type="ECO:0000256" key="1">
    <source>
        <dbReference type="ARBA" id="ARBA00006499"/>
    </source>
</evidence>
<dbReference type="EC" id="3.1.2.22" evidence="2"/>